<evidence type="ECO:0000313" key="2">
    <source>
        <dbReference type="Proteomes" id="UP000732193"/>
    </source>
</evidence>
<comment type="caution">
    <text evidence="1">The sequence shown here is derived from an EMBL/GenBank/DDBJ whole genome shotgun (WGS) entry which is preliminary data.</text>
</comment>
<reference evidence="1 2" key="1">
    <citation type="submission" date="2021-01" db="EMBL/GenBank/DDBJ databases">
        <title>Diatom-associated Roseobacters Show Island Model of Population Structure.</title>
        <authorList>
            <person name="Qu L."/>
            <person name="Feng X."/>
            <person name="Chen Y."/>
            <person name="Li L."/>
            <person name="Wang X."/>
            <person name="Hu Z."/>
            <person name="Wang H."/>
            <person name="Luo H."/>
        </authorList>
    </citation>
    <scope>NUCLEOTIDE SEQUENCE [LARGE SCALE GENOMIC DNA]</scope>
    <source>
        <strain evidence="1 2">TR60-84</strain>
    </source>
</reference>
<evidence type="ECO:0008006" key="3">
    <source>
        <dbReference type="Google" id="ProtNLM"/>
    </source>
</evidence>
<evidence type="ECO:0000313" key="1">
    <source>
        <dbReference type="EMBL" id="MBM1713697.1"/>
    </source>
</evidence>
<accession>A0AAE3B5Y1</accession>
<protein>
    <recommendedName>
        <fullName evidence="3">Translocase</fullName>
    </recommendedName>
</protein>
<dbReference type="AlphaFoldDB" id="A0AAE3B5Y1"/>
<gene>
    <name evidence="1" type="ORF">JQV55_09010</name>
</gene>
<proteinExistence type="predicted"/>
<dbReference type="EMBL" id="JAFBRM010000002">
    <property type="protein sequence ID" value="MBM1713697.1"/>
    <property type="molecule type" value="Genomic_DNA"/>
</dbReference>
<sequence length="334" mass="35225">MLRTKEILTAIGALGCAIGIGFIMQNSDSAQALYGPTEIQHPEDMPELKGASAANALLDVQEIKLTSAEFDTGIKLPQPEAEVTKVSTPSSALAEPKMYETSEATPAATCEISALARPVAAAMVDLSMQAPCLPNERVTVHHTGMIFTVTTSAKGEISLRVPALAEEAVFILAFTNGDGAVAQTTVEELADFDRSVLQWKGNTGFQIHAREFGADYGSAGHLWSGAPGEIADAVSGDSGVLTRHGDMQAADPLLAEVYSFPKAYNARKGNIALSVETEVTATNCGLEIEAQSLEIQPDGNIKTQNLILPVPDCDAEGSFLVLNNLLQDLKVAGR</sequence>
<dbReference type="RefSeq" id="WP_203242025.1">
    <property type="nucleotide sequence ID" value="NZ_JAFBRH010000002.1"/>
</dbReference>
<dbReference type="Proteomes" id="UP000732193">
    <property type="component" value="Unassembled WGS sequence"/>
</dbReference>
<name>A0AAE3B5Y1_9RHOB</name>
<organism evidence="1 2">
    <name type="scientific">Sulfitobacter geojensis</name>
    <dbReference type="NCBI Taxonomy" id="1342299"/>
    <lineage>
        <taxon>Bacteria</taxon>
        <taxon>Pseudomonadati</taxon>
        <taxon>Pseudomonadota</taxon>
        <taxon>Alphaproteobacteria</taxon>
        <taxon>Rhodobacterales</taxon>
        <taxon>Roseobacteraceae</taxon>
        <taxon>Sulfitobacter</taxon>
    </lineage>
</organism>
<keyword evidence="2" id="KW-1185">Reference proteome</keyword>